<comment type="similarity">
    <text evidence="4">In the C-terminal section; belongs to the radical SAM superfamily. CofH family.</text>
</comment>
<dbReference type="SFLD" id="SFLDG01388">
    <property type="entry name" value="7_8-didemethyl-8-hydroxy-5-dea"/>
    <property type="match status" value="2"/>
</dbReference>
<keyword evidence="20" id="KW-1185">Reference proteome</keyword>
<keyword evidence="15" id="KW-0456">Lyase</keyword>
<keyword evidence="11" id="KW-0949">S-adenosyl-L-methionine</keyword>
<dbReference type="SFLD" id="SFLDG01389">
    <property type="entry name" value="menaquinone_synthsis_involved"/>
    <property type="match status" value="1"/>
</dbReference>
<dbReference type="InterPro" id="IPR034405">
    <property type="entry name" value="F420"/>
</dbReference>
<comment type="pathway">
    <text evidence="3">Cofactor biosynthesis; coenzyme F0 biosynthesis.</text>
</comment>
<dbReference type="NCBIfam" id="NF006687">
    <property type="entry name" value="PRK09234.1"/>
    <property type="match status" value="1"/>
</dbReference>
<keyword evidence="13" id="KW-0408">Iron</keyword>
<dbReference type="InterPro" id="IPR019940">
    <property type="entry name" value="CofH_family"/>
</dbReference>
<keyword evidence="14" id="KW-0411">Iron-sulfur</keyword>
<proteinExistence type="inferred from homology"/>
<evidence type="ECO:0000313" key="19">
    <source>
        <dbReference type="EMBL" id="QSR27751.1"/>
    </source>
</evidence>
<protein>
    <recommendedName>
        <fullName evidence="8">FO synthase</fullName>
        <ecNumber evidence="7">2.5.1.147</ecNumber>
        <ecNumber evidence="6">4.3.1.32</ecNumber>
    </recommendedName>
</protein>
<dbReference type="EC" id="2.5.1.147" evidence="7"/>
<evidence type="ECO:0000256" key="10">
    <source>
        <dbReference type="ARBA" id="ARBA00022679"/>
    </source>
</evidence>
<dbReference type="InterPro" id="IPR006638">
    <property type="entry name" value="Elp3/MiaA/NifB-like_rSAM"/>
</dbReference>
<dbReference type="SFLD" id="SFLDF00293">
    <property type="entry name" value="((2_3_4_5-tetrahydroxypentyl)a"/>
    <property type="match status" value="1"/>
</dbReference>
<comment type="function">
    <text evidence="2">Catalyzes the radical-mediated synthesis of 7,8-didemethyl-8-hydroxy-5-deazariboflavin (FO) from 5-amino-6-(D-ribitylamino)uracil and L-tyrosine.</text>
</comment>
<dbReference type="Pfam" id="PF04055">
    <property type="entry name" value="Radical_SAM"/>
    <property type="match status" value="2"/>
</dbReference>
<dbReference type="Proteomes" id="UP000662818">
    <property type="component" value="Chromosome"/>
</dbReference>
<keyword evidence="10" id="KW-0808">Transferase</keyword>
<evidence type="ECO:0000256" key="12">
    <source>
        <dbReference type="ARBA" id="ARBA00022723"/>
    </source>
</evidence>
<evidence type="ECO:0000256" key="1">
    <source>
        <dbReference type="ARBA" id="ARBA00001966"/>
    </source>
</evidence>
<dbReference type="PANTHER" id="PTHR43076:SF1">
    <property type="entry name" value="LIPOYL SYNTHASE 2"/>
    <property type="match status" value="1"/>
</dbReference>
<dbReference type="EMBL" id="CP022295">
    <property type="protein sequence ID" value="QSR27751.1"/>
    <property type="molecule type" value="Genomic_DNA"/>
</dbReference>
<feature type="domain" description="Radical SAM core" evidence="18">
    <location>
        <begin position="63"/>
        <end position="307"/>
    </location>
</feature>
<evidence type="ECO:0000256" key="2">
    <source>
        <dbReference type="ARBA" id="ARBA00003692"/>
    </source>
</evidence>
<dbReference type="SMART" id="SM00729">
    <property type="entry name" value="Elp3"/>
    <property type="match status" value="1"/>
</dbReference>
<dbReference type="Gene3D" id="3.20.20.70">
    <property type="entry name" value="Aldolase class I"/>
    <property type="match status" value="2"/>
</dbReference>
<accession>A0ABX7PPF4</accession>
<evidence type="ECO:0000256" key="14">
    <source>
        <dbReference type="ARBA" id="ARBA00023014"/>
    </source>
</evidence>
<dbReference type="NCBIfam" id="TIGR03551">
    <property type="entry name" value="F420_cofH"/>
    <property type="match status" value="1"/>
</dbReference>
<evidence type="ECO:0000256" key="8">
    <source>
        <dbReference type="ARBA" id="ARBA00022220"/>
    </source>
</evidence>
<dbReference type="RefSeq" id="WP_207006605.1">
    <property type="nucleotide sequence ID" value="NZ_CP022295.1"/>
</dbReference>
<dbReference type="NCBIfam" id="NF004884">
    <property type="entry name" value="PRK06245.1"/>
    <property type="match status" value="1"/>
</dbReference>
<dbReference type="SUPFAM" id="SSF102114">
    <property type="entry name" value="Radical SAM enzymes"/>
    <property type="match status" value="2"/>
</dbReference>
<comment type="similarity">
    <text evidence="5">In the N-terminal section; belongs to the radical SAM superfamily. CofG family.</text>
</comment>
<keyword evidence="12" id="KW-0479">Metal-binding</keyword>
<dbReference type="InterPro" id="IPR058240">
    <property type="entry name" value="rSAM_sf"/>
</dbReference>
<evidence type="ECO:0000256" key="3">
    <source>
        <dbReference type="ARBA" id="ARBA00004712"/>
    </source>
</evidence>
<evidence type="ECO:0000256" key="17">
    <source>
        <dbReference type="ARBA" id="ARBA00048974"/>
    </source>
</evidence>
<evidence type="ECO:0000256" key="4">
    <source>
        <dbReference type="ARBA" id="ARBA00010051"/>
    </source>
</evidence>
<evidence type="ECO:0000256" key="13">
    <source>
        <dbReference type="ARBA" id="ARBA00023004"/>
    </source>
</evidence>
<evidence type="ECO:0000256" key="9">
    <source>
        <dbReference type="ARBA" id="ARBA00022485"/>
    </source>
</evidence>
<comment type="catalytic activity">
    <reaction evidence="17">
        <text>5-amino-5-(4-hydroxybenzyl)-6-(D-ribitylimino)-5,6-dihydrouracil + S-adenosyl-L-methionine = 7,8-didemethyl-8-hydroxy-5-deazariboflavin + 5'-deoxyadenosine + L-methionine + NH4(+) + H(+)</text>
        <dbReference type="Rhea" id="RHEA:55204"/>
        <dbReference type="ChEBI" id="CHEBI:15378"/>
        <dbReference type="ChEBI" id="CHEBI:17319"/>
        <dbReference type="ChEBI" id="CHEBI:28938"/>
        <dbReference type="ChEBI" id="CHEBI:57844"/>
        <dbReference type="ChEBI" id="CHEBI:59789"/>
        <dbReference type="ChEBI" id="CHEBI:59904"/>
        <dbReference type="ChEBI" id="CHEBI:85936"/>
        <dbReference type="EC" id="4.3.1.32"/>
    </reaction>
</comment>
<dbReference type="EC" id="4.3.1.32" evidence="6"/>
<organism evidence="19 20">
    <name type="scientific">Nocardioides aromaticivorans</name>
    <dbReference type="NCBI Taxonomy" id="200618"/>
    <lineage>
        <taxon>Bacteria</taxon>
        <taxon>Bacillati</taxon>
        <taxon>Actinomycetota</taxon>
        <taxon>Actinomycetes</taxon>
        <taxon>Propionibacteriales</taxon>
        <taxon>Nocardioidaceae</taxon>
        <taxon>Nocardioides</taxon>
    </lineage>
</organism>
<dbReference type="SFLD" id="SFLDF00294">
    <property type="entry name" value="7_8-didemethyl-8-hydroxy-5-dea"/>
    <property type="match status" value="1"/>
</dbReference>
<evidence type="ECO:0000259" key="18">
    <source>
        <dbReference type="PROSITE" id="PS51918"/>
    </source>
</evidence>
<comment type="cofactor">
    <cofactor evidence="1">
        <name>[4Fe-4S] cluster</name>
        <dbReference type="ChEBI" id="CHEBI:49883"/>
    </cofactor>
</comment>
<dbReference type="CDD" id="cd01335">
    <property type="entry name" value="Radical_SAM"/>
    <property type="match status" value="2"/>
</dbReference>
<dbReference type="Pfam" id="PF19288">
    <property type="entry name" value="CofH_C"/>
    <property type="match status" value="1"/>
</dbReference>
<dbReference type="PROSITE" id="PS51918">
    <property type="entry name" value="RADICAL_SAM"/>
    <property type="match status" value="2"/>
</dbReference>
<dbReference type="InterPro" id="IPR045567">
    <property type="entry name" value="CofH/MnqC-like_C"/>
</dbReference>
<evidence type="ECO:0000256" key="15">
    <source>
        <dbReference type="ARBA" id="ARBA00023239"/>
    </source>
</evidence>
<gene>
    <name evidence="19" type="primary">fbiC</name>
    <name evidence="19" type="ORF">CFH99_19185</name>
</gene>
<dbReference type="NCBIfam" id="TIGR00423">
    <property type="entry name" value="CofH family radical SAM protein"/>
    <property type="match status" value="1"/>
</dbReference>
<dbReference type="InterPro" id="IPR020050">
    <property type="entry name" value="FO_synthase_su2"/>
</dbReference>
<comment type="catalytic activity">
    <reaction evidence="16">
        <text>5-amino-6-(D-ribitylamino)uracil + L-tyrosine + S-adenosyl-L-methionine = 5-amino-5-(4-hydroxybenzyl)-6-(D-ribitylimino)-5,6-dihydrouracil + 2-iminoacetate + 5'-deoxyadenosine + L-methionine + H(+)</text>
        <dbReference type="Rhea" id="RHEA:55200"/>
        <dbReference type="ChEBI" id="CHEBI:15378"/>
        <dbReference type="ChEBI" id="CHEBI:15934"/>
        <dbReference type="ChEBI" id="CHEBI:17319"/>
        <dbReference type="ChEBI" id="CHEBI:57844"/>
        <dbReference type="ChEBI" id="CHEBI:58315"/>
        <dbReference type="ChEBI" id="CHEBI:59789"/>
        <dbReference type="ChEBI" id="CHEBI:77846"/>
        <dbReference type="ChEBI" id="CHEBI:85936"/>
        <dbReference type="EC" id="2.5.1.147"/>
    </reaction>
</comment>
<dbReference type="HAMAP" id="MF_01612">
    <property type="entry name" value="FO_synth_sub2"/>
    <property type="match status" value="1"/>
</dbReference>
<evidence type="ECO:0000256" key="5">
    <source>
        <dbReference type="ARBA" id="ARBA00010826"/>
    </source>
</evidence>
<evidence type="ECO:0000256" key="16">
    <source>
        <dbReference type="ARBA" id="ARBA00048468"/>
    </source>
</evidence>
<dbReference type="HAMAP" id="MF_01611">
    <property type="entry name" value="FO_synth_sub1"/>
    <property type="match status" value="1"/>
</dbReference>
<dbReference type="InterPro" id="IPR013785">
    <property type="entry name" value="Aldolase_TIM"/>
</dbReference>
<evidence type="ECO:0000256" key="7">
    <source>
        <dbReference type="ARBA" id="ARBA00012289"/>
    </source>
</evidence>
<feature type="domain" description="Radical SAM core" evidence="18">
    <location>
        <begin position="534"/>
        <end position="775"/>
    </location>
</feature>
<dbReference type="SFLD" id="SFLDS00029">
    <property type="entry name" value="Radical_SAM"/>
    <property type="match status" value="3"/>
</dbReference>
<dbReference type="InterPro" id="IPR019939">
    <property type="entry name" value="CofG_family"/>
</dbReference>
<reference evidence="19 20" key="1">
    <citation type="submission" date="2017-06" db="EMBL/GenBank/DDBJ databases">
        <title>Complete Genome Sequence of the Soil Carbazole-Degrading Bacterium Nocardioides aromaticivorans IC177.</title>
        <authorList>
            <person name="Vejarano F."/>
            <person name="Suzuki-Minakuchi C."/>
            <person name="Ohtsubo Y."/>
            <person name="Tsuda M."/>
            <person name="Okada K."/>
            <person name="Nojiri H."/>
        </authorList>
    </citation>
    <scope>NUCLEOTIDE SEQUENCE [LARGE SCALE GENOMIC DNA]</scope>
    <source>
        <strain evidence="19 20">IC177</strain>
    </source>
</reference>
<dbReference type="InterPro" id="IPR007197">
    <property type="entry name" value="rSAM"/>
</dbReference>
<dbReference type="NCBIfam" id="TIGR03550">
    <property type="entry name" value="F420_cofG"/>
    <property type="match status" value="1"/>
</dbReference>
<dbReference type="SFLD" id="SFLDG01064">
    <property type="entry name" value="F420__menaquinone_cofactor_bio"/>
    <property type="match status" value="3"/>
</dbReference>
<evidence type="ECO:0000256" key="6">
    <source>
        <dbReference type="ARBA" id="ARBA00012126"/>
    </source>
</evidence>
<name>A0ABX7PPF4_9ACTN</name>
<dbReference type="PANTHER" id="PTHR43076">
    <property type="entry name" value="FO SYNTHASE (COFH)"/>
    <property type="match status" value="1"/>
</dbReference>
<dbReference type="NCBIfam" id="NF005609">
    <property type="entry name" value="PRK07360.1"/>
    <property type="match status" value="1"/>
</dbReference>
<evidence type="ECO:0000256" key="11">
    <source>
        <dbReference type="ARBA" id="ARBA00022691"/>
    </source>
</evidence>
<evidence type="ECO:0000313" key="20">
    <source>
        <dbReference type="Proteomes" id="UP000662818"/>
    </source>
</evidence>
<keyword evidence="9" id="KW-0004">4Fe-4S</keyword>
<sequence>MTDGPTPQQIRRALARAERGAALDPAEAEALLAATGEELDRLTAAAAKVRDAGLVAAGRPAVVTYSPKVFIPVTKLCRDRCHYCTFVETPGQAAREGRAPYLSPDEILEIARQGAELGCLEALFTLGDRPEDRWPEAQAWLDEQGYDSTLAYIRAMAIRVLEETGLLPHLNPGVMSWEELNRLKPVSPSMGMMLETTSRRLFETKGLAHFGSPDKDPEVRLRVLEDAGRLGIPFTTGLLVGIGETLTERAETIFALRANLRAYGAVQEVIVQNFRAKPDTAMRHVDDLDLAEYRAAIAVTRIVLGPKARIQAPPNLVDLDECRALLGAGVDDWGGVSPLTPDHVNPERPWPSLDRLRSITATCGFELKARLTVHPEYVVGSLRDGQAWIDPRLHAHVAALAGPDGLAIPEVRPSGLPWQEPDVVLESAGRTDLFAAVDTEGRSEDRRSDFASVYGDWGAVGEAAARTGLIDGAPAVLHAEGGAALRAAEAAAESGQVDLSDEHALTLMTAEGDLLRSVVRLADDLRRQVVGDDVTYVVNRNINFTNVCYVGCRFCAFAQRRTDADAYSLSYDEVADRAQEAWDLGATEVCMQGGIDPELPASAYFDIAAAVKKRVPDMHVHAFSPMEVVNGTARTGLSIEDFLIKARESGLGSLPGTAAEILDDEVRWVLTKGKLPARTWIEIVSTAHRIGLPTTSTMMYGHVDNPRHWVGHLNVLKGVQDTARENGSSGFTEFVPLPFVHTSAPIYLAGVARPGPTLRDNLAVHAMARILLHGRIDNIQTSWVKLGVEGTRAMLRAGANDLGGTLMEETISRMAGSEHGSAKTVAELTEIGAGIDRPVRERTTLYAVPTR</sequence>